<reference evidence="2" key="1">
    <citation type="journal article" date="2020" name="Stud. Mycol.">
        <title>101 Dothideomycetes genomes: a test case for predicting lifestyles and emergence of pathogens.</title>
        <authorList>
            <person name="Haridas S."/>
            <person name="Albert R."/>
            <person name="Binder M."/>
            <person name="Bloem J."/>
            <person name="Labutti K."/>
            <person name="Salamov A."/>
            <person name="Andreopoulos B."/>
            <person name="Baker S."/>
            <person name="Barry K."/>
            <person name="Bills G."/>
            <person name="Bluhm B."/>
            <person name="Cannon C."/>
            <person name="Castanera R."/>
            <person name="Culley D."/>
            <person name="Daum C."/>
            <person name="Ezra D."/>
            <person name="Gonzalez J."/>
            <person name="Henrissat B."/>
            <person name="Kuo A."/>
            <person name="Liang C."/>
            <person name="Lipzen A."/>
            <person name="Lutzoni F."/>
            <person name="Magnuson J."/>
            <person name="Mondo S."/>
            <person name="Nolan M."/>
            <person name="Ohm R."/>
            <person name="Pangilinan J."/>
            <person name="Park H.-J."/>
            <person name="Ramirez L."/>
            <person name="Alfaro M."/>
            <person name="Sun H."/>
            <person name="Tritt A."/>
            <person name="Yoshinaga Y."/>
            <person name="Zwiers L.-H."/>
            <person name="Turgeon B."/>
            <person name="Goodwin S."/>
            <person name="Spatafora J."/>
            <person name="Crous P."/>
            <person name="Grigoriev I."/>
        </authorList>
    </citation>
    <scope>NUCLEOTIDE SEQUENCE</scope>
    <source>
        <strain evidence="2">ATCC 74209</strain>
    </source>
</reference>
<dbReference type="EMBL" id="ML993851">
    <property type="protein sequence ID" value="KAF2205704.1"/>
    <property type="molecule type" value="Genomic_DNA"/>
</dbReference>
<organism evidence="2 3">
    <name type="scientific">Delitschia confertaspora ATCC 74209</name>
    <dbReference type="NCBI Taxonomy" id="1513339"/>
    <lineage>
        <taxon>Eukaryota</taxon>
        <taxon>Fungi</taxon>
        <taxon>Dikarya</taxon>
        <taxon>Ascomycota</taxon>
        <taxon>Pezizomycotina</taxon>
        <taxon>Dothideomycetes</taxon>
        <taxon>Pleosporomycetidae</taxon>
        <taxon>Pleosporales</taxon>
        <taxon>Delitschiaceae</taxon>
        <taxon>Delitschia</taxon>
    </lineage>
</organism>
<comment type="caution">
    <text evidence="2">The sequence shown here is derived from an EMBL/GenBank/DDBJ whole genome shotgun (WGS) entry which is preliminary data.</text>
</comment>
<gene>
    <name evidence="2" type="ORF">GQ43DRAFT_270601</name>
</gene>
<keyword evidence="1" id="KW-0472">Membrane</keyword>
<accession>A0A9P4MTU3</accession>
<sequence>MDTALVSSVGVRGARIHFPNFSSSTIPHFVLPWKLFTFHFVSLGWLFCVQINSLYHTMYLFPSTTTMVSKALISPPRWTPPKCMLFCCSRDFGVRDELEKGVRRCCMHSTCGFTFSLFPNTFLLPLASPRPYLSSGTSVVV</sequence>
<name>A0A9P4MTU3_9PLEO</name>
<proteinExistence type="predicted"/>
<keyword evidence="1" id="KW-0812">Transmembrane</keyword>
<keyword evidence="3" id="KW-1185">Reference proteome</keyword>
<dbReference type="AlphaFoldDB" id="A0A9P4MTU3"/>
<protein>
    <submittedName>
        <fullName evidence="2">Uncharacterized protein</fullName>
    </submittedName>
</protein>
<evidence type="ECO:0000313" key="3">
    <source>
        <dbReference type="Proteomes" id="UP000799536"/>
    </source>
</evidence>
<evidence type="ECO:0000256" key="1">
    <source>
        <dbReference type="SAM" id="Phobius"/>
    </source>
</evidence>
<evidence type="ECO:0000313" key="2">
    <source>
        <dbReference type="EMBL" id="KAF2205704.1"/>
    </source>
</evidence>
<keyword evidence="1" id="KW-1133">Transmembrane helix</keyword>
<feature type="transmembrane region" description="Helical" evidence="1">
    <location>
        <begin position="36"/>
        <end position="55"/>
    </location>
</feature>
<dbReference type="Proteomes" id="UP000799536">
    <property type="component" value="Unassembled WGS sequence"/>
</dbReference>